<accession>Q10KF6</accession>
<evidence type="ECO:0000313" key="2">
    <source>
        <dbReference type="EMBL" id="AAT85303.1"/>
    </source>
</evidence>
<dbReference type="AlphaFoldDB" id="Q10KF6"/>
<name>Q10KF6_ORYSJ</name>
<feature type="region of interest" description="Disordered" evidence="1">
    <location>
        <begin position="1"/>
        <end position="107"/>
    </location>
</feature>
<reference evidence="3" key="1">
    <citation type="journal article" date="2005" name="Nature">
        <title>The map-based sequence of the rice genome.</title>
        <authorList>
            <consortium name="International rice genome sequencing project (IRGSP)"/>
            <person name="Matsumoto T."/>
            <person name="Wu J."/>
            <person name="Kanamori H."/>
            <person name="Katayose Y."/>
            <person name="Fujisawa M."/>
            <person name="Namiki N."/>
            <person name="Mizuno H."/>
            <person name="Yamamoto K."/>
            <person name="Antonio B.A."/>
            <person name="Baba T."/>
            <person name="Sakata K."/>
            <person name="Nagamura Y."/>
            <person name="Aoki H."/>
            <person name="Arikawa K."/>
            <person name="Arita K."/>
            <person name="Bito T."/>
            <person name="Chiden Y."/>
            <person name="Fujitsuka N."/>
            <person name="Fukunaka R."/>
            <person name="Hamada M."/>
            <person name="Harada C."/>
            <person name="Hayashi A."/>
            <person name="Hijishita S."/>
            <person name="Honda M."/>
            <person name="Hosokawa S."/>
            <person name="Ichikawa Y."/>
            <person name="Idonuma A."/>
            <person name="Iijima M."/>
            <person name="Ikeda M."/>
            <person name="Ikeno M."/>
            <person name="Ito K."/>
            <person name="Ito S."/>
            <person name="Ito T."/>
            <person name="Ito Y."/>
            <person name="Ito Y."/>
            <person name="Iwabuchi A."/>
            <person name="Kamiya K."/>
            <person name="Karasawa W."/>
            <person name="Kurita K."/>
            <person name="Katagiri S."/>
            <person name="Kikuta A."/>
            <person name="Kobayashi H."/>
            <person name="Kobayashi N."/>
            <person name="Machita K."/>
            <person name="Maehara T."/>
            <person name="Masukawa M."/>
            <person name="Mizubayashi T."/>
            <person name="Mukai Y."/>
            <person name="Nagasaki H."/>
            <person name="Nagata Y."/>
            <person name="Naito S."/>
            <person name="Nakashima M."/>
            <person name="Nakama Y."/>
            <person name="Nakamichi Y."/>
            <person name="Nakamura M."/>
            <person name="Meguro A."/>
            <person name="Negishi M."/>
            <person name="Ohta I."/>
            <person name="Ohta T."/>
            <person name="Okamoto M."/>
            <person name="Ono N."/>
            <person name="Saji S."/>
            <person name="Sakaguchi M."/>
            <person name="Sakai K."/>
            <person name="Shibata M."/>
            <person name="Shimokawa T."/>
            <person name="Song J."/>
            <person name="Takazaki Y."/>
            <person name="Terasawa K."/>
            <person name="Tsugane M."/>
            <person name="Tsuji K."/>
            <person name="Ueda S."/>
            <person name="Waki K."/>
            <person name="Yamagata H."/>
            <person name="Yamamoto M."/>
            <person name="Yamamoto S."/>
            <person name="Yamane H."/>
            <person name="Yoshiki S."/>
            <person name="Yoshihara R."/>
            <person name="Yukawa K."/>
            <person name="Zhong H."/>
            <person name="Yano M."/>
            <person name="Yuan Q."/>
            <person name="Ouyang S."/>
            <person name="Liu J."/>
            <person name="Jones K.M."/>
            <person name="Gansberger K."/>
            <person name="Moffat K."/>
            <person name="Hill J."/>
            <person name="Bera J."/>
            <person name="Fadrosh D."/>
            <person name="Jin S."/>
            <person name="Johri S."/>
            <person name="Kim M."/>
            <person name="Overton L."/>
            <person name="Reardon M."/>
            <person name="Tsitrin T."/>
            <person name="Vuong H."/>
            <person name="Weaver B."/>
            <person name="Ciecko A."/>
            <person name="Tallon L."/>
            <person name="Jackson J."/>
            <person name="Pai G."/>
            <person name="Aken S.V."/>
            <person name="Utterback T."/>
            <person name="Reidmuller S."/>
            <person name="Feldblyum T."/>
            <person name="Hsiao J."/>
            <person name="Zismann V."/>
            <person name="Iobst S."/>
            <person name="de Vazeille A.R."/>
            <person name="Buell C.R."/>
            <person name="Ying K."/>
            <person name="Li Y."/>
            <person name="Lu T."/>
            <person name="Huang Y."/>
            <person name="Zhao Q."/>
            <person name="Feng Q."/>
            <person name="Zhang L."/>
            <person name="Zhu J."/>
            <person name="Weng Q."/>
            <person name="Mu J."/>
            <person name="Lu Y."/>
            <person name="Fan D."/>
            <person name="Liu Y."/>
            <person name="Guan J."/>
            <person name="Zhang Y."/>
            <person name="Yu S."/>
            <person name="Liu X."/>
            <person name="Zhang Y."/>
            <person name="Hong G."/>
            <person name="Han B."/>
            <person name="Choisne N."/>
            <person name="Demange N."/>
            <person name="Orjeda G."/>
            <person name="Samain S."/>
            <person name="Cattolico L."/>
            <person name="Pelletier E."/>
            <person name="Couloux A."/>
            <person name="Segurens B."/>
            <person name="Wincker P."/>
            <person name="D'Hont A."/>
            <person name="Scarpelli C."/>
            <person name="Weissenbach J."/>
            <person name="Salanoubat M."/>
            <person name="Quetier F."/>
            <person name="Yu Y."/>
            <person name="Kim H.R."/>
            <person name="Rambo T."/>
            <person name="Currie J."/>
            <person name="Collura K."/>
            <person name="Luo M."/>
            <person name="Yang T."/>
            <person name="Ammiraju J.S.S."/>
            <person name="Engler F."/>
            <person name="Soderlund C."/>
            <person name="Wing R.A."/>
            <person name="Palmer L.E."/>
            <person name="de la Bastide M."/>
            <person name="Spiegel L."/>
            <person name="Nascimento L."/>
            <person name="Zutavern T."/>
            <person name="O'Shaughnessy A."/>
            <person name="Dike S."/>
            <person name="Dedhia N."/>
            <person name="Preston R."/>
            <person name="Balija V."/>
            <person name="McCombie W.R."/>
            <person name="Chow T."/>
            <person name="Chen H."/>
            <person name="Chung M."/>
            <person name="Chen C."/>
            <person name="Shaw J."/>
            <person name="Wu H."/>
            <person name="Hsiao K."/>
            <person name="Chao Y."/>
            <person name="Chu M."/>
            <person name="Cheng C."/>
            <person name="Hour A."/>
            <person name="Lee P."/>
            <person name="Lin S."/>
            <person name="Lin Y."/>
            <person name="Liou J."/>
            <person name="Liu S."/>
            <person name="Hsing Y."/>
            <person name="Raghuvanshi S."/>
            <person name="Mohanty A."/>
            <person name="Bharti A.K."/>
            <person name="Gaur A."/>
            <person name="Gupta V."/>
            <person name="Kumar D."/>
            <person name="Ravi V."/>
            <person name="Vij S."/>
            <person name="Kapur A."/>
            <person name="Khurana P."/>
            <person name="Khurana P."/>
            <person name="Khurana J.P."/>
            <person name="Tyagi A.K."/>
            <person name="Gaikwad K."/>
            <person name="Singh A."/>
            <person name="Dalal V."/>
            <person name="Srivastava S."/>
            <person name="Dixit A."/>
            <person name="Pal A.K."/>
            <person name="Ghazi I.A."/>
            <person name="Yadav M."/>
            <person name="Pandit A."/>
            <person name="Bhargava A."/>
            <person name="Sureshbabu K."/>
            <person name="Batra K."/>
            <person name="Sharma T.R."/>
            <person name="Mohapatra T."/>
            <person name="Singh N.K."/>
            <person name="Messing J."/>
            <person name="Nelson A.B."/>
            <person name="Fuks G."/>
            <person name="Kavchok S."/>
            <person name="Keizer G."/>
            <person name="Linton E."/>
            <person name="Llaca V."/>
            <person name="Song R."/>
            <person name="Tanyolac B."/>
            <person name="Young S."/>
            <person name="Ho-Il K."/>
            <person name="Hahn J.H."/>
            <person name="Sangsakoo G."/>
            <person name="Vanavichit A."/>
            <person name="de Mattos Luiz.A.T."/>
            <person name="Zimmer P.D."/>
            <person name="Malone G."/>
            <person name="Dellagostin O."/>
            <person name="de Oliveira A.C."/>
            <person name="Bevan M."/>
            <person name="Bancroft I."/>
            <person name="Minx P."/>
            <person name="Cordum H."/>
            <person name="Wilson R."/>
            <person name="Cheng Z."/>
            <person name="Jin W."/>
            <person name="Jiang J."/>
            <person name="Leong S.A."/>
            <person name="Iwama H."/>
            <person name="Gojobori T."/>
            <person name="Itoh T."/>
            <person name="Niimura Y."/>
            <person name="Fujii Y."/>
            <person name="Habara T."/>
            <person name="Sakai H."/>
            <person name="Sato Y."/>
            <person name="Wilson G."/>
            <person name="Kumar K."/>
            <person name="McCouch S."/>
            <person name="Juretic N."/>
            <person name="Hoen D."/>
            <person name="Wright S."/>
            <person name="Bruskiewich R."/>
            <person name="Bureau T."/>
            <person name="Miyao A."/>
            <person name="Hirochika H."/>
            <person name="Nishikawa T."/>
            <person name="Kadowaki K."/>
            <person name="Sugiura M."/>
            <person name="Burr B."/>
            <person name="Sasaki T."/>
        </authorList>
    </citation>
    <scope>NUCLEOTIDE SEQUENCE [LARGE SCALE GENOMIC DNA]</scope>
    <source>
        <strain evidence="3">cv. Nipponbare</strain>
    </source>
</reference>
<dbReference type="Proteomes" id="UP000000763">
    <property type="component" value="Chromosome 3"/>
</dbReference>
<proteinExistence type="predicted"/>
<feature type="compositionally biased region" description="Polar residues" evidence="1">
    <location>
        <begin position="59"/>
        <end position="79"/>
    </location>
</feature>
<gene>
    <name evidence="2" type="ORF">B1166C06.1</name>
</gene>
<sequence>MAKKLPLSPSSASPGTVKEKIQKTRKGTLVQKYKVKVVADDPGTSSSRGEDGKQAPDGSAQSSDKSATDGSLGSQGDNSQGVHGVQGDGVHGVQGDGAQRLQGGNFNQDGNASQEFFNNFQYRVDYVVHNALINQSRVLVNTLSNMMKSMVDVQQTPSRQQILQPIQQTPLRQQVVQPIQQQGPMNASAGFTIPGGQPVQHVANQVVPEHLVHHVQPDGTVVPQVIPEHLVRNIQPDLQNYQGGNLNYQYQPPSPHVQYQQVGSAQPQFVPQYNQFEPMPQQPQGTPQQRPWADLIADVIKEQFGLRPKDAGNLYRQPYPE</sequence>
<organism evidence="2 3">
    <name type="scientific">Oryza sativa subsp. japonica</name>
    <name type="common">Rice</name>
    <dbReference type="NCBI Taxonomy" id="39947"/>
    <lineage>
        <taxon>Eukaryota</taxon>
        <taxon>Viridiplantae</taxon>
        <taxon>Streptophyta</taxon>
        <taxon>Embryophyta</taxon>
        <taxon>Tracheophyta</taxon>
        <taxon>Spermatophyta</taxon>
        <taxon>Magnoliopsida</taxon>
        <taxon>Liliopsida</taxon>
        <taxon>Poales</taxon>
        <taxon>Poaceae</taxon>
        <taxon>BOP clade</taxon>
        <taxon>Oryzoideae</taxon>
        <taxon>Oryzeae</taxon>
        <taxon>Oryzinae</taxon>
        <taxon>Oryza</taxon>
        <taxon>Oryza sativa</taxon>
    </lineage>
</organism>
<evidence type="ECO:0000313" key="3">
    <source>
        <dbReference type="Proteomes" id="UP000000763"/>
    </source>
</evidence>
<dbReference type="EMBL" id="AC146915">
    <property type="protein sequence ID" value="AAT85303.1"/>
    <property type="molecule type" value="Genomic_DNA"/>
</dbReference>
<feature type="compositionally biased region" description="Low complexity" evidence="1">
    <location>
        <begin position="1"/>
        <end position="14"/>
    </location>
</feature>
<protein>
    <submittedName>
        <fullName evidence="2">Uncharacterized protein</fullName>
    </submittedName>
</protein>
<reference evidence="3" key="2">
    <citation type="journal article" date="2008" name="Nucleic Acids Res.">
        <title>The rice annotation project database (RAP-DB): 2008 update.</title>
        <authorList>
            <consortium name="The rice annotation project (RAP)"/>
        </authorList>
    </citation>
    <scope>GENOME REANNOTATION</scope>
    <source>
        <strain evidence="3">cv. Nipponbare</strain>
    </source>
</reference>
<feature type="compositionally biased region" description="Gly residues" evidence="1">
    <location>
        <begin position="84"/>
        <end position="95"/>
    </location>
</feature>
<evidence type="ECO:0000256" key="1">
    <source>
        <dbReference type="SAM" id="MobiDB-lite"/>
    </source>
</evidence>